<dbReference type="Proteomes" id="UP000217561">
    <property type="component" value="Unassembled WGS sequence"/>
</dbReference>
<reference evidence="2 3" key="1">
    <citation type="submission" date="2017-08" db="EMBL/GenBank/DDBJ databases">
        <title>Salimicrobium alkalisoli sp. nov., isolated from saline alkaline soil.</title>
        <authorList>
            <person name="Zhang G."/>
            <person name="Xiong Q."/>
        </authorList>
    </citation>
    <scope>NUCLEOTIDE SEQUENCE [LARGE SCALE GENOMIC DNA]</scope>
    <source>
        <strain evidence="2 3">WN024</strain>
    </source>
</reference>
<feature type="region of interest" description="Disordered" evidence="1">
    <location>
        <begin position="19"/>
        <end position="42"/>
    </location>
</feature>
<dbReference type="EMBL" id="NSGH01000001">
    <property type="protein sequence ID" value="PBB06895.1"/>
    <property type="molecule type" value="Genomic_DNA"/>
</dbReference>
<organism evidence="2 3">
    <name type="scientific">Salimicrobium humidisoli</name>
    <dbReference type="NCBI Taxonomy" id="2029857"/>
    <lineage>
        <taxon>Bacteria</taxon>
        <taxon>Bacillati</taxon>
        <taxon>Bacillota</taxon>
        <taxon>Bacilli</taxon>
        <taxon>Bacillales</taxon>
        <taxon>Bacillaceae</taxon>
        <taxon>Salimicrobium</taxon>
    </lineage>
</organism>
<sequence>MRTITLERINENILKHSKSADAAIRTSSTSKRKKKSRTRAPGEVQALNEISVARWQKAVRAGKISRLGDRKLYYDYSE</sequence>
<gene>
    <name evidence="2" type="ORF">CKW00_00090</name>
</gene>
<name>A0ABX4HW22_9BACI</name>
<comment type="caution">
    <text evidence="2">The sequence shown here is derived from an EMBL/GenBank/DDBJ whole genome shotgun (WGS) entry which is preliminary data.</text>
</comment>
<accession>A0ABX4HW22</accession>
<evidence type="ECO:0000313" key="3">
    <source>
        <dbReference type="Proteomes" id="UP000217561"/>
    </source>
</evidence>
<evidence type="ECO:0000256" key="1">
    <source>
        <dbReference type="SAM" id="MobiDB-lite"/>
    </source>
</evidence>
<keyword evidence="3" id="KW-1185">Reference proteome</keyword>
<proteinExistence type="predicted"/>
<protein>
    <submittedName>
        <fullName evidence="2">Uncharacterized protein</fullName>
    </submittedName>
</protein>
<evidence type="ECO:0000313" key="2">
    <source>
        <dbReference type="EMBL" id="PBB06895.1"/>
    </source>
</evidence>